<dbReference type="AlphaFoldDB" id="A0A2I0STD9"/>
<dbReference type="RefSeq" id="WP_103548957.1">
    <property type="nucleotide sequence ID" value="NZ_JBHJSK010000013.1"/>
</dbReference>
<evidence type="ECO:0000256" key="1">
    <source>
        <dbReference type="SAM" id="SignalP"/>
    </source>
</evidence>
<dbReference type="Proteomes" id="UP000236178">
    <property type="component" value="Unassembled WGS sequence"/>
</dbReference>
<dbReference type="OrthoDB" id="3939214at2"/>
<reference evidence="2 3" key="1">
    <citation type="submission" date="2017-12" db="EMBL/GenBank/DDBJ databases">
        <title>Streptomyces populusis sp. nov., a novel endophytic actinobacterium isolated from stems of Populus adenopoda Maxim.</title>
        <authorList>
            <person name="Wang Z."/>
        </authorList>
    </citation>
    <scope>NUCLEOTIDE SEQUENCE [LARGE SCALE GENOMIC DNA]</scope>
    <source>
        <strain evidence="2 3">A249</strain>
    </source>
</reference>
<proteinExistence type="predicted"/>
<dbReference type="EMBL" id="PJOS01000013">
    <property type="protein sequence ID" value="PKT73185.1"/>
    <property type="molecule type" value="Genomic_DNA"/>
</dbReference>
<evidence type="ECO:0000313" key="3">
    <source>
        <dbReference type="Proteomes" id="UP000236178"/>
    </source>
</evidence>
<protein>
    <recommendedName>
        <fullName evidence="4">Bacterial Ig-like domain-containing protein</fullName>
    </recommendedName>
</protein>
<sequence length="667" mass="69384">MARPVRSLTALAGSVGVAVLVVALPGSADAAGAETAVTIDAVTSEHDAPGAENPGRTVTGTADVTFTVHADSDDEPYAAVVSIAGYGAGTGTVSRRIDLAPGDCLPSCTLHAALDTAATKPFPGAESVAAPLVQDGDNDIHVEVLTARPSTVMADADVTVDNHLPVVTLPDLPGDDAWTGNEPVGLSADRELKVRAVATDAGGSGVSRVEFFSDHPAWPAPTGLADGGDGTWTGTVDTSKIYSALWTSQYVVAFDKEGHAGVPVRAYVLVDHGFTVTPAIGTVIRNLPSTVTVAYKYSGSLAQPFPRNLNYAYPVSTRVLLDGHVLATTPVTDFTYKGYPDRLYARLGDKPLPYGEHTLTFDVTDNRGAHGTAEIPVVVVSGVDPSWVSGFGEFPVAGKTWKPQATTTAEDGVSRAQTWTMAVDGKTIGTGSYPAQPSGSWKADTPGLHEFTLTTVSQFGDTSVTTEPLRVLAATTTKLGGPALTTYGARQALTATVTRTGDKPAAGAAVSLQFRPQGSTTWSTVAKATADSKGTARFTTTARRNGTWRAVTAEKKLTWTSSTSATVTGKVKATLTVKSPATGVHRGKNVTYHATSTPYVSGTKIHFQVRKSDGTWTTLTAARLNADGTAAGTLVFSRAGTYTVRAHRPAGTTLTDSYSTTWTVRVS</sequence>
<organism evidence="2 3">
    <name type="scientific">Streptomyces populi</name>
    <dbReference type="NCBI Taxonomy" id="2058924"/>
    <lineage>
        <taxon>Bacteria</taxon>
        <taxon>Bacillati</taxon>
        <taxon>Actinomycetota</taxon>
        <taxon>Actinomycetes</taxon>
        <taxon>Kitasatosporales</taxon>
        <taxon>Streptomycetaceae</taxon>
        <taxon>Streptomyces</taxon>
    </lineage>
</organism>
<keyword evidence="1" id="KW-0732">Signal</keyword>
<feature type="signal peptide" evidence="1">
    <location>
        <begin position="1"/>
        <end position="30"/>
    </location>
</feature>
<accession>A0A2I0STD9</accession>
<keyword evidence="3" id="KW-1185">Reference proteome</keyword>
<feature type="chain" id="PRO_5014136261" description="Bacterial Ig-like domain-containing protein" evidence="1">
    <location>
        <begin position="31"/>
        <end position="667"/>
    </location>
</feature>
<name>A0A2I0STD9_9ACTN</name>
<evidence type="ECO:0000313" key="2">
    <source>
        <dbReference type="EMBL" id="PKT73185.1"/>
    </source>
</evidence>
<comment type="caution">
    <text evidence="2">The sequence shown here is derived from an EMBL/GenBank/DDBJ whole genome shotgun (WGS) entry which is preliminary data.</text>
</comment>
<evidence type="ECO:0008006" key="4">
    <source>
        <dbReference type="Google" id="ProtNLM"/>
    </source>
</evidence>
<gene>
    <name evidence="2" type="ORF">CW362_09575</name>
</gene>